<dbReference type="InterPro" id="IPR027417">
    <property type="entry name" value="P-loop_NTPase"/>
</dbReference>
<dbReference type="GO" id="GO:0000722">
    <property type="term" value="P:telomere maintenance via recombination"/>
    <property type="evidence" value="ECO:0007669"/>
    <property type="project" value="TreeGrafter"/>
</dbReference>
<dbReference type="EMBL" id="JANCYW010000014">
    <property type="protein sequence ID" value="KAK4537793.1"/>
    <property type="molecule type" value="Genomic_DNA"/>
</dbReference>
<dbReference type="GO" id="GO:0071140">
    <property type="term" value="P:resolution of mitotic recombination intermediates"/>
    <property type="evidence" value="ECO:0007669"/>
    <property type="project" value="TreeGrafter"/>
</dbReference>
<dbReference type="Proteomes" id="UP001301350">
    <property type="component" value="Unassembled WGS sequence"/>
</dbReference>
<gene>
    <name evidence="2" type="ORF">CDCA_CDCA14G3818</name>
</gene>
<dbReference type="PANTHER" id="PTHR46487">
    <property type="entry name" value="DNA REPAIR PROTEIN XRCC3"/>
    <property type="match status" value="1"/>
</dbReference>
<dbReference type="Gene3D" id="3.40.50.300">
    <property type="entry name" value="P-loop containing nucleotide triphosphate hydrolases"/>
    <property type="match status" value="1"/>
</dbReference>
<protein>
    <recommendedName>
        <fullName evidence="1">RecA family profile 1 domain-containing protein</fullName>
    </recommendedName>
</protein>
<evidence type="ECO:0000259" key="1">
    <source>
        <dbReference type="PROSITE" id="PS50162"/>
    </source>
</evidence>
<dbReference type="GO" id="GO:0033065">
    <property type="term" value="C:Rad51C-XRCC3 complex"/>
    <property type="evidence" value="ECO:0007669"/>
    <property type="project" value="TreeGrafter"/>
</dbReference>
<proteinExistence type="predicted"/>
<reference evidence="2 3" key="1">
    <citation type="submission" date="2022-07" db="EMBL/GenBank/DDBJ databases">
        <title>Genome-wide signatures of adaptation to extreme environments.</title>
        <authorList>
            <person name="Cho C.H."/>
            <person name="Yoon H.S."/>
        </authorList>
    </citation>
    <scope>NUCLEOTIDE SEQUENCE [LARGE SCALE GENOMIC DNA]</scope>
    <source>
        <strain evidence="2 3">DBV 063 E5</strain>
    </source>
</reference>
<dbReference type="GO" id="GO:0090656">
    <property type="term" value="P:t-circle formation"/>
    <property type="evidence" value="ECO:0007669"/>
    <property type="project" value="TreeGrafter"/>
</dbReference>
<dbReference type="PANTHER" id="PTHR46487:SF1">
    <property type="entry name" value="DNA REPAIR PROTEIN XRCC3"/>
    <property type="match status" value="1"/>
</dbReference>
<dbReference type="GO" id="GO:0005657">
    <property type="term" value="C:replication fork"/>
    <property type="evidence" value="ECO:0007669"/>
    <property type="project" value="TreeGrafter"/>
</dbReference>
<dbReference type="InterPro" id="IPR013632">
    <property type="entry name" value="Rad51_C"/>
</dbReference>
<dbReference type="GO" id="GO:0140664">
    <property type="term" value="F:ATP-dependent DNA damage sensor activity"/>
    <property type="evidence" value="ECO:0007669"/>
    <property type="project" value="InterPro"/>
</dbReference>
<dbReference type="PROSITE" id="PS50162">
    <property type="entry name" value="RECA_2"/>
    <property type="match status" value="1"/>
</dbReference>
<dbReference type="GO" id="GO:0005524">
    <property type="term" value="F:ATP binding"/>
    <property type="evidence" value="ECO:0007669"/>
    <property type="project" value="InterPro"/>
</dbReference>
<feature type="domain" description="RecA family profile 1" evidence="1">
    <location>
        <begin position="90"/>
        <end position="268"/>
    </location>
</feature>
<keyword evidence="3" id="KW-1185">Reference proteome</keyword>
<sequence length="358" mass="39500">MECTGDADATTLDGDSAVYVLMQAAQDGWWRPSGTKSSGAKVTEADARQWVRRRLALGGRINLERELRNFVSKHLVYTTNSQAGKALDGSVPSLRFGDARLDAVLSARYGMITELCGEAGAGKTQLLLQLAANNPGETVYVHTEGGAFPVSRLREMVRARSAPQAWSEPGTERSAALDRIYVEHANERVRTLGDMDELVRRRLPQLLRFRPEIRLVIVDSLAAVVRPEYNRAERHQMVRRAQWLFALALQLRQAVRQIPVAVVVANPVTYRYDYVHNTRRPVPALGHAWSHCVNARYWIQRESGAPGVGGAARYAQVMFSAGGPTPGTRVCFDVDASGVHGREVIRPGVLHEDGGSRP</sequence>
<comment type="caution">
    <text evidence="2">The sequence shown here is derived from an EMBL/GenBank/DDBJ whole genome shotgun (WGS) entry which is preliminary data.</text>
</comment>
<dbReference type="GO" id="GO:0045003">
    <property type="term" value="P:double-strand break repair via synthesis-dependent strand annealing"/>
    <property type="evidence" value="ECO:0007669"/>
    <property type="project" value="TreeGrafter"/>
</dbReference>
<evidence type="ECO:0000313" key="2">
    <source>
        <dbReference type="EMBL" id="KAK4537793.1"/>
    </source>
</evidence>
<accession>A0AAV9IZN1</accession>
<dbReference type="SUPFAM" id="SSF52540">
    <property type="entry name" value="P-loop containing nucleoside triphosphate hydrolases"/>
    <property type="match status" value="1"/>
</dbReference>
<dbReference type="Pfam" id="PF08423">
    <property type="entry name" value="Rad51"/>
    <property type="match status" value="1"/>
</dbReference>
<dbReference type="GO" id="GO:0000400">
    <property type="term" value="F:four-way junction DNA binding"/>
    <property type="evidence" value="ECO:0007669"/>
    <property type="project" value="TreeGrafter"/>
</dbReference>
<organism evidence="2 3">
    <name type="scientific">Cyanidium caldarium</name>
    <name type="common">Red alga</name>
    <dbReference type="NCBI Taxonomy" id="2771"/>
    <lineage>
        <taxon>Eukaryota</taxon>
        <taxon>Rhodophyta</taxon>
        <taxon>Bangiophyceae</taxon>
        <taxon>Cyanidiales</taxon>
        <taxon>Cyanidiaceae</taxon>
        <taxon>Cyanidium</taxon>
    </lineage>
</organism>
<evidence type="ECO:0000313" key="3">
    <source>
        <dbReference type="Proteomes" id="UP001301350"/>
    </source>
</evidence>
<dbReference type="AlphaFoldDB" id="A0AAV9IZN1"/>
<name>A0AAV9IZN1_CYACA</name>
<dbReference type="InterPro" id="IPR020588">
    <property type="entry name" value="RecA_ATP-bd"/>
</dbReference>